<dbReference type="Proteomes" id="UP000291981">
    <property type="component" value="Unassembled WGS sequence"/>
</dbReference>
<comment type="similarity">
    <text evidence="1">Belongs to the bacterial sugar transferase family.</text>
</comment>
<name>A0A4Q8QH33_9FLAO</name>
<feature type="domain" description="Bacterial sugar transferase" evidence="3">
    <location>
        <begin position="10"/>
        <end position="186"/>
    </location>
</feature>
<sequence length="210" mass="24623">MGSFYVKIFKPLMDFFFALTMLVLTLPIWLMVSVFLFVSYHGGSFLFFQQRPGQYEKTFTLVKFKTMRDLKDKDGNLLSDTERLTKVGKIVRKFSLDEIPQLINVLKGDMSFIGPRPLLMSYLPYYDSVERTRHNVKPGITGLAQISGRNLLYWDKRLEKDIEYVNRISLKTDLVILFKTVIKVIKREDVEVDPYSKMVDFITYKKMQGK</sequence>
<dbReference type="EMBL" id="SGIU01000001">
    <property type="protein sequence ID" value="TAI48568.1"/>
    <property type="molecule type" value="Genomic_DNA"/>
</dbReference>
<dbReference type="PANTHER" id="PTHR30576">
    <property type="entry name" value="COLANIC BIOSYNTHESIS UDP-GLUCOSE LIPID CARRIER TRANSFERASE"/>
    <property type="match status" value="1"/>
</dbReference>
<accession>A0A4Q8QH33</accession>
<evidence type="ECO:0000259" key="3">
    <source>
        <dbReference type="Pfam" id="PF02397"/>
    </source>
</evidence>
<comment type="caution">
    <text evidence="4">The sequence shown here is derived from an EMBL/GenBank/DDBJ whole genome shotgun (WGS) entry which is preliminary data.</text>
</comment>
<dbReference type="Pfam" id="PF02397">
    <property type="entry name" value="Bac_transf"/>
    <property type="match status" value="1"/>
</dbReference>
<keyword evidence="5" id="KW-1185">Reference proteome</keyword>
<keyword evidence="2" id="KW-1133">Transmembrane helix</keyword>
<dbReference type="AlphaFoldDB" id="A0A4Q8QH33"/>
<reference evidence="4 5" key="1">
    <citation type="submission" date="2019-02" db="EMBL/GenBank/DDBJ databases">
        <title>Draft genome sequence of Muricauda sp. 176CP4-71.</title>
        <authorList>
            <person name="Park J.-S."/>
        </authorList>
    </citation>
    <scope>NUCLEOTIDE SEQUENCE [LARGE SCALE GENOMIC DNA]</scope>
    <source>
        <strain evidence="4 5">176CP4-71</strain>
    </source>
</reference>
<dbReference type="GO" id="GO:0016780">
    <property type="term" value="F:phosphotransferase activity, for other substituted phosphate groups"/>
    <property type="evidence" value="ECO:0007669"/>
    <property type="project" value="TreeGrafter"/>
</dbReference>
<evidence type="ECO:0000256" key="1">
    <source>
        <dbReference type="ARBA" id="ARBA00006464"/>
    </source>
</evidence>
<dbReference type="InterPro" id="IPR003362">
    <property type="entry name" value="Bact_transf"/>
</dbReference>
<feature type="transmembrane region" description="Helical" evidence="2">
    <location>
        <begin position="15"/>
        <end position="38"/>
    </location>
</feature>
<keyword evidence="4" id="KW-0808">Transferase</keyword>
<protein>
    <submittedName>
        <fullName evidence="4">Sugar transferase</fullName>
    </submittedName>
</protein>
<evidence type="ECO:0000313" key="4">
    <source>
        <dbReference type="EMBL" id="TAI48568.1"/>
    </source>
</evidence>
<keyword evidence="2" id="KW-0472">Membrane</keyword>
<gene>
    <name evidence="4" type="ORF">EW142_01835</name>
</gene>
<organism evidence="4 5">
    <name type="scientific">Flagellimonas allohymeniacidonis</name>
    <dbReference type="NCBI Taxonomy" id="2517819"/>
    <lineage>
        <taxon>Bacteria</taxon>
        <taxon>Pseudomonadati</taxon>
        <taxon>Bacteroidota</taxon>
        <taxon>Flavobacteriia</taxon>
        <taxon>Flavobacteriales</taxon>
        <taxon>Flavobacteriaceae</taxon>
        <taxon>Flagellimonas</taxon>
    </lineage>
</organism>
<keyword evidence="2" id="KW-0812">Transmembrane</keyword>
<dbReference type="OrthoDB" id="9808602at2"/>
<evidence type="ECO:0000313" key="5">
    <source>
        <dbReference type="Proteomes" id="UP000291981"/>
    </source>
</evidence>
<proteinExistence type="inferred from homology"/>
<dbReference type="PANTHER" id="PTHR30576:SF8">
    <property type="entry name" value="UNDECAPRENYL-PHOSPHATE GALACTOSE PHOSPHOTRANSFERASE"/>
    <property type="match status" value="1"/>
</dbReference>
<evidence type="ECO:0000256" key="2">
    <source>
        <dbReference type="SAM" id="Phobius"/>
    </source>
</evidence>